<reference evidence="1" key="1">
    <citation type="journal article" date="2020" name="Plant Biotechnol. J.">
        <title>The pomegranate (Punica granatum L.) draft genome dissects genetic divergence between soft- and hard-seeded cultivars.</title>
        <authorList>
            <person name="Luo X."/>
            <person name="Li H."/>
            <person name="Wu Z."/>
            <person name="Yao W."/>
            <person name="Zhao P."/>
            <person name="Cao D."/>
            <person name="Yu H."/>
            <person name="Li K."/>
            <person name="Poudel K."/>
            <person name="Zhao D."/>
            <person name="Zhang F."/>
            <person name="Xia X."/>
            <person name="Chen L."/>
            <person name="Wang Q."/>
            <person name="Jing D."/>
            <person name="Cao S."/>
        </authorList>
    </citation>
    <scope>NUCLEOTIDE SEQUENCE [LARGE SCALE GENOMIC DNA]</scope>
    <source>
        <strain evidence="1">cv. Tunisia</strain>
    </source>
</reference>
<sequence length="122" mass="13939">MFSIFSVSFTFRSGLTPCPTPSRTRLQDSVGPASPEVLQCIRIRICYEQSGLWSPLIQRTFFLSSEGKILPQHEMFSKVTSITISDSYELRKSGYTGRQKCRAWFKVRTWCCSSRLYGSSSM</sequence>
<name>A0A6P8C6D1_PUNGR</name>
<dbReference type="RefSeq" id="XP_031377306.1">
    <property type="nucleotide sequence ID" value="XM_031521446.1"/>
</dbReference>
<dbReference type="GeneID" id="116192800"/>
<gene>
    <name evidence="2" type="primary">LOC116192800</name>
</gene>
<dbReference type="OrthoDB" id="686565at2759"/>
<accession>A0A6P8C6D1</accession>
<evidence type="ECO:0000313" key="1">
    <source>
        <dbReference type="Proteomes" id="UP000515151"/>
    </source>
</evidence>
<protein>
    <submittedName>
        <fullName evidence="2">Uncharacterized protein LOC116192800</fullName>
    </submittedName>
</protein>
<reference evidence="2" key="2">
    <citation type="submission" date="2025-08" db="UniProtKB">
        <authorList>
            <consortium name="RefSeq"/>
        </authorList>
    </citation>
    <scope>IDENTIFICATION</scope>
    <source>
        <tissue evidence="2">Leaf</tissue>
    </source>
</reference>
<proteinExistence type="predicted"/>
<dbReference type="AlphaFoldDB" id="A0A6P8C6D1"/>
<evidence type="ECO:0000313" key="2">
    <source>
        <dbReference type="RefSeq" id="XP_031377306.1"/>
    </source>
</evidence>
<dbReference type="Proteomes" id="UP000515151">
    <property type="component" value="Chromosome 1"/>
</dbReference>
<organism evidence="1 2">
    <name type="scientific">Punica granatum</name>
    <name type="common">Pomegranate</name>
    <dbReference type="NCBI Taxonomy" id="22663"/>
    <lineage>
        <taxon>Eukaryota</taxon>
        <taxon>Viridiplantae</taxon>
        <taxon>Streptophyta</taxon>
        <taxon>Embryophyta</taxon>
        <taxon>Tracheophyta</taxon>
        <taxon>Spermatophyta</taxon>
        <taxon>Magnoliopsida</taxon>
        <taxon>eudicotyledons</taxon>
        <taxon>Gunneridae</taxon>
        <taxon>Pentapetalae</taxon>
        <taxon>rosids</taxon>
        <taxon>malvids</taxon>
        <taxon>Myrtales</taxon>
        <taxon>Lythraceae</taxon>
        <taxon>Punica</taxon>
    </lineage>
</organism>
<keyword evidence="1" id="KW-1185">Reference proteome</keyword>